<dbReference type="EMBL" id="MU393428">
    <property type="protein sequence ID" value="KAI4869693.1"/>
    <property type="molecule type" value="Genomic_DNA"/>
</dbReference>
<name>A0ACB9ZDH4_9PEZI</name>
<sequence length="241" mass="27631">MKVINNARSLLIEAVDAQPEPADTYTGTSTKDGDPRHKGRSSNPPVPRRRTFSGHRLAEFEMKFDIPIDPDIIDREDFAQSKSGNGYEPTEGEYRDLLQDIANLHAAVCRIADAIENLTHTRSCMIYWDHIWLTFHMAGATTEGIWDIVRYTWHEMLQRTGRLGPGEWGTVEVFVTVAKAAISKCDRIISGWEPHGERESCFRLYKALRQFPIAKMKTRDPSWQAQDRLMRGSILVYEIEH</sequence>
<reference evidence="1 2" key="1">
    <citation type="journal article" date="2022" name="New Phytol.">
        <title>Ecological generalism drives hyperdiversity of secondary metabolite gene clusters in xylarialean endophytes.</title>
        <authorList>
            <person name="Franco M.E.E."/>
            <person name="Wisecaver J.H."/>
            <person name="Arnold A.E."/>
            <person name="Ju Y.M."/>
            <person name="Slot J.C."/>
            <person name="Ahrendt S."/>
            <person name="Moore L.P."/>
            <person name="Eastman K.E."/>
            <person name="Scott K."/>
            <person name="Konkel Z."/>
            <person name="Mondo S.J."/>
            <person name="Kuo A."/>
            <person name="Hayes R.D."/>
            <person name="Haridas S."/>
            <person name="Andreopoulos B."/>
            <person name="Riley R."/>
            <person name="LaButti K."/>
            <person name="Pangilinan J."/>
            <person name="Lipzen A."/>
            <person name="Amirebrahimi M."/>
            <person name="Yan J."/>
            <person name="Adam C."/>
            <person name="Keymanesh K."/>
            <person name="Ng V."/>
            <person name="Louie K."/>
            <person name="Northen T."/>
            <person name="Drula E."/>
            <person name="Henrissat B."/>
            <person name="Hsieh H.M."/>
            <person name="Youens-Clark K."/>
            <person name="Lutzoni F."/>
            <person name="Miadlikowska J."/>
            <person name="Eastwood D.C."/>
            <person name="Hamelin R.C."/>
            <person name="Grigoriev I.V."/>
            <person name="U'Ren J.M."/>
        </authorList>
    </citation>
    <scope>NUCLEOTIDE SEQUENCE [LARGE SCALE GENOMIC DNA]</scope>
    <source>
        <strain evidence="1 2">CBS 119005</strain>
    </source>
</reference>
<proteinExistence type="predicted"/>
<keyword evidence="2" id="KW-1185">Reference proteome</keyword>
<organism evidence="1 2">
    <name type="scientific">Hypoxylon rubiginosum</name>
    <dbReference type="NCBI Taxonomy" id="110542"/>
    <lineage>
        <taxon>Eukaryota</taxon>
        <taxon>Fungi</taxon>
        <taxon>Dikarya</taxon>
        <taxon>Ascomycota</taxon>
        <taxon>Pezizomycotina</taxon>
        <taxon>Sordariomycetes</taxon>
        <taxon>Xylariomycetidae</taxon>
        <taxon>Xylariales</taxon>
        <taxon>Hypoxylaceae</taxon>
        <taxon>Hypoxylon</taxon>
    </lineage>
</organism>
<comment type="caution">
    <text evidence="1">The sequence shown here is derived from an EMBL/GenBank/DDBJ whole genome shotgun (WGS) entry which is preliminary data.</text>
</comment>
<gene>
    <name evidence="1" type="ORF">F4820DRAFT_364169</name>
</gene>
<evidence type="ECO:0000313" key="2">
    <source>
        <dbReference type="Proteomes" id="UP001497700"/>
    </source>
</evidence>
<dbReference type="Proteomes" id="UP001497700">
    <property type="component" value="Unassembled WGS sequence"/>
</dbReference>
<accession>A0ACB9ZDH4</accession>
<evidence type="ECO:0000313" key="1">
    <source>
        <dbReference type="EMBL" id="KAI4869693.1"/>
    </source>
</evidence>
<protein>
    <submittedName>
        <fullName evidence="1">Uncharacterized protein</fullName>
    </submittedName>
</protein>